<evidence type="ECO:0008006" key="3">
    <source>
        <dbReference type="Google" id="ProtNLM"/>
    </source>
</evidence>
<reference evidence="2" key="1">
    <citation type="submission" date="2020-01" db="EMBL/GenBank/DDBJ databases">
        <title>'Steroidobacter agaridevorans' sp. nov., agar-degrading bacteria isolated from rhizosphere soils.</title>
        <authorList>
            <person name="Ikenaga M."/>
            <person name="Kataoka M."/>
            <person name="Murouchi A."/>
            <person name="Katsuragi S."/>
            <person name="Sakai M."/>
        </authorList>
    </citation>
    <scope>NUCLEOTIDE SEQUENCE [LARGE SCALE GENOMIC DNA]</scope>
    <source>
        <strain evidence="2">YU21-B</strain>
    </source>
</reference>
<proteinExistence type="predicted"/>
<dbReference type="AlphaFoldDB" id="A0A829Y8I0"/>
<dbReference type="InterPro" id="IPR021960">
    <property type="entry name" value="DUF3577"/>
</dbReference>
<dbReference type="Pfam" id="PF12101">
    <property type="entry name" value="DUF3577"/>
    <property type="match status" value="1"/>
</dbReference>
<organism evidence="1 2">
    <name type="scientific">Steroidobacter agaridevorans</name>
    <dbReference type="NCBI Taxonomy" id="2695856"/>
    <lineage>
        <taxon>Bacteria</taxon>
        <taxon>Pseudomonadati</taxon>
        <taxon>Pseudomonadota</taxon>
        <taxon>Gammaproteobacteria</taxon>
        <taxon>Steroidobacterales</taxon>
        <taxon>Steroidobacteraceae</taxon>
        <taxon>Steroidobacter</taxon>
    </lineage>
</organism>
<dbReference type="Proteomes" id="UP000445000">
    <property type="component" value="Unassembled WGS sequence"/>
</dbReference>
<evidence type="ECO:0000313" key="2">
    <source>
        <dbReference type="Proteomes" id="UP000445000"/>
    </source>
</evidence>
<sequence>MTLPSPNVDFYNLQTANIRGVGQVKQVRSVTPRRGKPFTACTLVALLGPSKQPRHRYFDCEVTGQVAAQEILKCKEACDAGRKIMIKFELSAAELNPFTYRNGDRKDEVGFTEKASLAAIDWLTIDDELKYQADVNANSKDAADELAPAASATNAIVSPEPIAAAS</sequence>
<comment type="caution">
    <text evidence="1">The sequence shown here is derived from an EMBL/GenBank/DDBJ whole genome shotgun (WGS) entry which is preliminary data.</text>
</comment>
<gene>
    <name evidence="1" type="ORF">GCM10011487_11780</name>
</gene>
<keyword evidence="2" id="KW-1185">Reference proteome</keyword>
<accession>A0A829Y8I0</accession>
<dbReference type="EMBL" id="BLJN01000001">
    <property type="protein sequence ID" value="GFE79178.1"/>
    <property type="molecule type" value="Genomic_DNA"/>
</dbReference>
<evidence type="ECO:0000313" key="1">
    <source>
        <dbReference type="EMBL" id="GFE79178.1"/>
    </source>
</evidence>
<dbReference type="RefSeq" id="WP_157994172.1">
    <property type="nucleotide sequence ID" value="NZ_BLJN01000001.1"/>
</dbReference>
<protein>
    <recommendedName>
        <fullName evidence="3">DUF3577 domain-containing protein</fullName>
    </recommendedName>
</protein>
<name>A0A829Y8I0_9GAMM</name>